<organism evidence="1 2">
    <name type="scientific">Microbulbifer halophilus</name>
    <dbReference type="NCBI Taxonomy" id="453963"/>
    <lineage>
        <taxon>Bacteria</taxon>
        <taxon>Pseudomonadati</taxon>
        <taxon>Pseudomonadota</taxon>
        <taxon>Gammaproteobacteria</taxon>
        <taxon>Cellvibrionales</taxon>
        <taxon>Microbulbiferaceae</taxon>
        <taxon>Microbulbifer</taxon>
    </lineage>
</organism>
<evidence type="ECO:0000313" key="1">
    <source>
        <dbReference type="EMBL" id="MFD2312575.1"/>
    </source>
</evidence>
<protein>
    <submittedName>
        <fullName evidence="1">Uncharacterized protein</fullName>
    </submittedName>
</protein>
<reference evidence="2" key="1">
    <citation type="journal article" date="2019" name="Int. J. Syst. Evol. Microbiol.">
        <title>The Global Catalogue of Microorganisms (GCM) 10K type strain sequencing project: providing services to taxonomists for standard genome sequencing and annotation.</title>
        <authorList>
            <consortium name="The Broad Institute Genomics Platform"/>
            <consortium name="The Broad Institute Genome Sequencing Center for Infectious Disease"/>
            <person name="Wu L."/>
            <person name="Ma J."/>
        </authorList>
    </citation>
    <scope>NUCLEOTIDE SEQUENCE [LARGE SCALE GENOMIC DNA]</scope>
    <source>
        <strain evidence="2">KCTC 12848</strain>
    </source>
</reference>
<gene>
    <name evidence="1" type="ORF">ACFSKX_19325</name>
</gene>
<evidence type="ECO:0000313" key="2">
    <source>
        <dbReference type="Proteomes" id="UP001597425"/>
    </source>
</evidence>
<dbReference type="EMBL" id="JBHUJD010000068">
    <property type="protein sequence ID" value="MFD2312575.1"/>
    <property type="molecule type" value="Genomic_DNA"/>
</dbReference>
<name>A0ABW5EJR0_9GAMM</name>
<dbReference type="RefSeq" id="WP_265723683.1">
    <property type="nucleotide sequence ID" value="NZ_JAPIVK010000091.1"/>
</dbReference>
<sequence>MSEDFGDTSKKSGQNKIIKRFRTVNLCQNIIFSWARSEDNLRPAIFCSERTILNAWEVLRKNELYSNKQVTQAFWDMYLTLFQVYDRYLDKVHPYCRVKNGFSGASHSYLLECLGIFENLGIVSLAGLIFVYQSLVEGSDDIKQGALSVGQMLKEFIDNHPSTHSPCYDGHIIDMSVAIYLLCCLGEKEFVDGWIQNTIQSVAFSYHQMGKYFPIDNDSFEDLVGFTEGETVEWSSLFKMSTLIPILAQWR</sequence>
<accession>A0ABW5EJR0</accession>
<comment type="caution">
    <text evidence="1">The sequence shown here is derived from an EMBL/GenBank/DDBJ whole genome shotgun (WGS) entry which is preliminary data.</text>
</comment>
<proteinExistence type="predicted"/>
<keyword evidence="2" id="KW-1185">Reference proteome</keyword>
<dbReference type="Proteomes" id="UP001597425">
    <property type="component" value="Unassembled WGS sequence"/>
</dbReference>